<dbReference type="GO" id="GO:0022857">
    <property type="term" value="F:transmembrane transporter activity"/>
    <property type="evidence" value="ECO:0007669"/>
    <property type="project" value="InterPro"/>
</dbReference>
<evidence type="ECO:0000313" key="10">
    <source>
        <dbReference type="Proteomes" id="UP000054639"/>
    </source>
</evidence>
<dbReference type="Gene3D" id="2.40.420.20">
    <property type="match status" value="1"/>
</dbReference>
<evidence type="ECO:0000256" key="3">
    <source>
        <dbReference type="SAM" id="Coils"/>
    </source>
</evidence>
<dbReference type="Pfam" id="PF25944">
    <property type="entry name" value="Beta-barrel_RND"/>
    <property type="match status" value="1"/>
</dbReference>
<dbReference type="Gene3D" id="2.40.30.170">
    <property type="match status" value="1"/>
</dbReference>
<dbReference type="Proteomes" id="UP000254230">
    <property type="component" value="Unassembled WGS sequence"/>
</dbReference>
<sequence>MFMNSDKKTQLIKRAAIAVAILFVIYMLTHQHNKSAKPGLPPPVVAIQKPKLMEVTEYITQTGNTVAYNSVDLVARVEGYLDSQKFVDGSFVKKGQELFVIEPEPYYEQLKAAEATVAAQKAAYAFAKTEYERQQLMYKQNATSLKSVEKWASKKDEVKAEIDKAEANAKIAAINYSYTHVNAPFDGRIGRHLVDPGNLVGNGTATELATIEQIKPIYVYIYLNELDLIKIRTAARKKGYNSTDITQIPVFVGLQSETDFPHKGSMDFVNTGLNSSTGTMEFRALLANDQFELVPGLFVKVRIPISQPSKKLTVPDTSVQYDQIGPYLLVVDKNNNVVLKRVVIGSLNNGMRAILKGVDAQDNVIVSGLQNATPSHQVTPKVQNN</sequence>
<gene>
    <name evidence="9" type="primary">bepF_2</name>
    <name evidence="8" type="ORF">Lqua_1238</name>
    <name evidence="9" type="ORF">NCTC12376_01556</name>
</gene>
<reference evidence="9 11" key="2">
    <citation type="submission" date="2018-06" db="EMBL/GenBank/DDBJ databases">
        <authorList>
            <consortium name="Pathogen Informatics"/>
            <person name="Doyle S."/>
        </authorList>
    </citation>
    <scope>NUCLEOTIDE SEQUENCE [LARGE SCALE GENOMIC DNA]</scope>
    <source>
        <strain evidence="9 11">NCTC12376</strain>
    </source>
</reference>
<dbReference type="EMBL" id="LNYR01000012">
    <property type="protein sequence ID" value="KTD51011.1"/>
    <property type="molecule type" value="Genomic_DNA"/>
</dbReference>
<comment type="subcellular location">
    <subcellularLocation>
        <location evidence="1">Cell inner membrane</location>
        <topology evidence="1">Lipid-anchor</topology>
    </subcellularLocation>
</comment>
<evidence type="ECO:0000259" key="6">
    <source>
        <dbReference type="Pfam" id="PF25944"/>
    </source>
</evidence>
<dbReference type="NCBIfam" id="TIGR01730">
    <property type="entry name" value="RND_mfp"/>
    <property type="match status" value="1"/>
</dbReference>
<dbReference type="EMBL" id="UGOW01000001">
    <property type="protein sequence ID" value="STY17743.1"/>
    <property type="molecule type" value="Genomic_DNA"/>
</dbReference>
<keyword evidence="4" id="KW-0812">Transmembrane</keyword>
<dbReference type="GO" id="GO:0005886">
    <property type="term" value="C:plasma membrane"/>
    <property type="evidence" value="ECO:0007669"/>
    <property type="project" value="TreeGrafter"/>
</dbReference>
<evidence type="ECO:0000256" key="4">
    <source>
        <dbReference type="SAM" id="Phobius"/>
    </source>
</evidence>
<feature type="domain" description="Multidrug resistance protein MdtA-like barrel-sandwich hybrid" evidence="5">
    <location>
        <begin position="69"/>
        <end position="211"/>
    </location>
</feature>
<dbReference type="GO" id="GO:0046677">
    <property type="term" value="P:response to antibiotic"/>
    <property type="evidence" value="ECO:0007669"/>
    <property type="project" value="TreeGrafter"/>
</dbReference>
<dbReference type="InterPro" id="IPR058626">
    <property type="entry name" value="MdtA-like_b-barrel"/>
</dbReference>
<dbReference type="SUPFAM" id="SSF111369">
    <property type="entry name" value="HlyD-like secretion proteins"/>
    <property type="match status" value="1"/>
</dbReference>
<dbReference type="InterPro" id="IPR058625">
    <property type="entry name" value="MdtA-like_BSH"/>
</dbReference>
<keyword evidence="4" id="KW-0472">Membrane</keyword>
<dbReference type="Gene3D" id="2.40.50.100">
    <property type="match status" value="1"/>
</dbReference>
<name>A0A378KT38_9GAMM</name>
<dbReference type="STRING" id="45072.Lqua_1238"/>
<protein>
    <submittedName>
        <fullName evidence="9">RND multidrug efflux membrane fusion protein</fullName>
    </submittedName>
</protein>
<organism evidence="9 11">
    <name type="scientific">Legionella quateirensis</name>
    <dbReference type="NCBI Taxonomy" id="45072"/>
    <lineage>
        <taxon>Bacteria</taxon>
        <taxon>Pseudomonadati</taxon>
        <taxon>Pseudomonadota</taxon>
        <taxon>Gammaproteobacteria</taxon>
        <taxon>Legionellales</taxon>
        <taxon>Legionellaceae</taxon>
        <taxon>Legionella</taxon>
    </lineage>
</organism>
<evidence type="ECO:0000256" key="1">
    <source>
        <dbReference type="ARBA" id="ARBA00004519"/>
    </source>
</evidence>
<dbReference type="PANTHER" id="PTHR30158:SF24">
    <property type="entry name" value="HLYD FAMILY SECRETION PROTEIN"/>
    <property type="match status" value="1"/>
</dbReference>
<evidence type="ECO:0000313" key="9">
    <source>
        <dbReference type="EMBL" id="STY17743.1"/>
    </source>
</evidence>
<reference evidence="8 10" key="1">
    <citation type="submission" date="2015-11" db="EMBL/GenBank/DDBJ databases">
        <title>Genomic analysis of 38 Legionella species identifies large and diverse effector repertoires.</title>
        <authorList>
            <person name="Burstein D."/>
            <person name="Amaro F."/>
            <person name="Zusman T."/>
            <person name="Lifshitz Z."/>
            <person name="Cohen O."/>
            <person name="Gilbert J.A."/>
            <person name="Pupko T."/>
            <person name="Shuman H.A."/>
            <person name="Segal G."/>
        </authorList>
    </citation>
    <scope>NUCLEOTIDE SEQUENCE [LARGE SCALE GENOMIC DNA]</scope>
    <source>
        <strain evidence="8 10">ATCC 49507</strain>
    </source>
</reference>
<dbReference type="Gene3D" id="1.10.287.470">
    <property type="entry name" value="Helix hairpin bin"/>
    <property type="match status" value="1"/>
</dbReference>
<feature type="domain" description="Multidrug resistance protein MdtA-like C-terminal permuted SH3" evidence="7">
    <location>
        <begin position="312"/>
        <end position="370"/>
    </location>
</feature>
<feature type="coiled-coil region" evidence="3">
    <location>
        <begin position="148"/>
        <end position="175"/>
    </location>
</feature>
<evidence type="ECO:0000313" key="8">
    <source>
        <dbReference type="EMBL" id="KTD51011.1"/>
    </source>
</evidence>
<dbReference type="AlphaFoldDB" id="A0A378KT38"/>
<evidence type="ECO:0000256" key="2">
    <source>
        <dbReference type="ARBA" id="ARBA00009477"/>
    </source>
</evidence>
<dbReference type="Pfam" id="PF25967">
    <property type="entry name" value="RND-MFP_C"/>
    <property type="match status" value="1"/>
</dbReference>
<dbReference type="Proteomes" id="UP000054639">
    <property type="component" value="Unassembled WGS sequence"/>
</dbReference>
<dbReference type="GO" id="GO:0030313">
    <property type="term" value="C:cell envelope"/>
    <property type="evidence" value="ECO:0007669"/>
    <property type="project" value="UniProtKB-SubCell"/>
</dbReference>
<feature type="domain" description="Multidrug resistance protein MdtA-like beta-barrel" evidence="6">
    <location>
        <begin position="216"/>
        <end position="304"/>
    </location>
</feature>
<evidence type="ECO:0000313" key="11">
    <source>
        <dbReference type="Proteomes" id="UP000254230"/>
    </source>
</evidence>
<keyword evidence="4" id="KW-1133">Transmembrane helix</keyword>
<evidence type="ECO:0000259" key="7">
    <source>
        <dbReference type="Pfam" id="PF25967"/>
    </source>
</evidence>
<evidence type="ECO:0000259" key="5">
    <source>
        <dbReference type="Pfam" id="PF25917"/>
    </source>
</evidence>
<dbReference type="PANTHER" id="PTHR30158">
    <property type="entry name" value="ACRA/E-RELATED COMPONENT OF DRUG EFFLUX TRANSPORTER"/>
    <property type="match status" value="1"/>
</dbReference>
<comment type="similarity">
    <text evidence="2">Belongs to the membrane fusion protein (MFP) (TC 8.A.1) family.</text>
</comment>
<feature type="transmembrane region" description="Helical" evidence="4">
    <location>
        <begin position="12"/>
        <end position="29"/>
    </location>
</feature>
<dbReference type="InterPro" id="IPR006143">
    <property type="entry name" value="RND_pump_MFP"/>
</dbReference>
<keyword evidence="3" id="KW-0175">Coiled coil</keyword>
<dbReference type="InterPro" id="IPR058627">
    <property type="entry name" value="MdtA-like_C"/>
</dbReference>
<proteinExistence type="inferred from homology"/>
<dbReference type="Pfam" id="PF25917">
    <property type="entry name" value="BSH_RND"/>
    <property type="match status" value="1"/>
</dbReference>
<accession>A0A378KT38</accession>
<keyword evidence="10" id="KW-1185">Reference proteome</keyword>